<dbReference type="Proteomes" id="UP000814176">
    <property type="component" value="Unassembled WGS sequence"/>
</dbReference>
<dbReference type="EMBL" id="JADCUA010000005">
    <property type="protein sequence ID" value="KAH9839876.1"/>
    <property type="molecule type" value="Genomic_DNA"/>
</dbReference>
<proteinExistence type="predicted"/>
<dbReference type="Gene3D" id="3.80.10.10">
    <property type="entry name" value="Ribonuclease Inhibitor"/>
    <property type="match status" value="1"/>
</dbReference>
<dbReference type="SUPFAM" id="SSF81383">
    <property type="entry name" value="F-box domain"/>
    <property type="match status" value="1"/>
</dbReference>
<evidence type="ECO:0008006" key="3">
    <source>
        <dbReference type="Google" id="ProtNLM"/>
    </source>
</evidence>
<organism evidence="1 2">
    <name type="scientific">Rhodofomes roseus</name>
    <dbReference type="NCBI Taxonomy" id="34475"/>
    <lineage>
        <taxon>Eukaryota</taxon>
        <taxon>Fungi</taxon>
        <taxon>Dikarya</taxon>
        <taxon>Basidiomycota</taxon>
        <taxon>Agaricomycotina</taxon>
        <taxon>Agaricomycetes</taxon>
        <taxon>Polyporales</taxon>
        <taxon>Rhodofomes</taxon>
    </lineage>
</organism>
<protein>
    <recommendedName>
        <fullName evidence="3">F-box domain-containing protein</fullName>
    </recommendedName>
</protein>
<dbReference type="GeneID" id="71999455"/>
<dbReference type="InterPro" id="IPR032675">
    <property type="entry name" value="LRR_dom_sf"/>
</dbReference>
<accession>A0ABQ8KNG8</accession>
<keyword evidence="2" id="KW-1185">Reference proteome</keyword>
<evidence type="ECO:0000313" key="1">
    <source>
        <dbReference type="EMBL" id="KAH9839876.1"/>
    </source>
</evidence>
<name>A0ABQ8KNG8_9APHY</name>
<gene>
    <name evidence="1" type="ORF">C8Q71DRAFT_466578</name>
</gene>
<reference evidence="1 2" key="1">
    <citation type="journal article" date="2021" name="Environ. Microbiol.">
        <title>Gene family expansions and transcriptome signatures uncover fungal adaptations to wood decay.</title>
        <authorList>
            <person name="Hage H."/>
            <person name="Miyauchi S."/>
            <person name="Viragh M."/>
            <person name="Drula E."/>
            <person name="Min B."/>
            <person name="Chaduli D."/>
            <person name="Navarro D."/>
            <person name="Favel A."/>
            <person name="Norest M."/>
            <person name="Lesage-Meessen L."/>
            <person name="Balint B."/>
            <person name="Merenyi Z."/>
            <person name="de Eugenio L."/>
            <person name="Morin E."/>
            <person name="Martinez A.T."/>
            <person name="Baldrian P."/>
            <person name="Stursova M."/>
            <person name="Martinez M.J."/>
            <person name="Novotny C."/>
            <person name="Magnuson J.K."/>
            <person name="Spatafora J.W."/>
            <person name="Maurice S."/>
            <person name="Pangilinan J."/>
            <person name="Andreopoulos W."/>
            <person name="LaButti K."/>
            <person name="Hundley H."/>
            <person name="Na H."/>
            <person name="Kuo A."/>
            <person name="Barry K."/>
            <person name="Lipzen A."/>
            <person name="Henrissat B."/>
            <person name="Riley R."/>
            <person name="Ahrendt S."/>
            <person name="Nagy L.G."/>
            <person name="Grigoriev I.V."/>
            <person name="Martin F."/>
            <person name="Rosso M.N."/>
        </authorList>
    </citation>
    <scope>NUCLEOTIDE SEQUENCE [LARGE SCALE GENOMIC DNA]</scope>
    <source>
        <strain evidence="1 2">CIRM-BRFM 1785</strain>
    </source>
</reference>
<sequence>MPHLSIPSTVVRSNYPAASGDRSAVSKLPLELLSEVFLILAGTTVKEYGVPVVASDVVAQVCWKWRALALSMSRLWQRFIVTERCTIITVQERLLRSNMRPLEVQILGWPTSTTFAEGLLPVVRAIAGQSRRVKYFVVTGLDLDYTELIMEEFSETAPILRTLYIDADVQEVLQEALPARTLSLFGGQTPQLLRATVIGAPVSLDSFSTLKKLVLQNQIHTSVPKLLSALRRCPELQELNLGFVRRCWDKNTSYPTDPIDLPCLKQLVLDGKQDDVLHTLAHVTFPTTTSVSLWMFYGAVAEREAPHCTSLQTITSRIKHAEIDFVTDLVHASFKLTVTSPADRFVATFDWLMDGEDDGPHGQPSMRFDVLRLSALEHLTVKAIPTSRLTHSAEWGRLFDLMPALKKIEFDVPHPHIDAVNLFSPLIIALTPGSSRAKHEAPDAEGIVVRCPQLETMCVAAFWRLSLPGVYLELAFKRLLDGRAALRLRSRVDVLSQVSTET</sequence>
<comment type="caution">
    <text evidence="1">The sequence shown here is derived from an EMBL/GenBank/DDBJ whole genome shotgun (WGS) entry which is preliminary data.</text>
</comment>
<dbReference type="InterPro" id="IPR036047">
    <property type="entry name" value="F-box-like_dom_sf"/>
</dbReference>
<evidence type="ECO:0000313" key="2">
    <source>
        <dbReference type="Proteomes" id="UP000814176"/>
    </source>
</evidence>
<dbReference type="RefSeq" id="XP_047781526.1">
    <property type="nucleotide sequence ID" value="XM_047918723.1"/>
</dbReference>